<name>A0AB39MCU3_9ACTN</name>
<evidence type="ECO:0000256" key="3">
    <source>
        <dbReference type="ARBA" id="ARBA00023163"/>
    </source>
</evidence>
<dbReference type="EMBL" id="CP163431">
    <property type="protein sequence ID" value="XDQ03772.1"/>
    <property type="molecule type" value="Genomic_DNA"/>
</dbReference>
<dbReference type="Gene3D" id="1.10.357.10">
    <property type="entry name" value="Tetracycline Repressor, domain 2"/>
    <property type="match status" value="1"/>
</dbReference>
<keyword evidence="1" id="KW-0805">Transcription regulation</keyword>
<evidence type="ECO:0000259" key="5">
    <source>
        <dbReference type="PROSITE" id="PS50977"/>
    </source>
</evidence>
<proteinExistence type="predicted"/>
<dbReference type="Pfam" id="PF17754">
    <property type="entry name" value="TetR_C_14"/>
    <property type="match status" value="1"/>
</dbReference>
<dbReference type="PANTHER" id="PTHR30055">
    <property type="entry name" value="HTH-TYPE TRANSCRIPTIONAL REGULATOR RUTR"/>
    <property type="match status" value="1"/>
</dbReference>
<dbReference type="InterPro" id="IPR009057">
    <property type="entry name" value="Homeodomain-like_sf"/>
</dbReference>
<dbReference type="InterPro" id="IPR050109">
    <property type="entry name" value="HTH-type_TetR-like_transc_reg"/>
</dbReference>
<dbReference type="GO" id="GO:0000976">
    <property type="term" value="F:transcription cis-regulatory region binding"/>
    <property type="evidence" value="ECO:0007669"/>
    <property type="project" value="TreeGrafter"/>
</dbReference>
<gene>
    <name evidence="6" type="ORF">AB5J58_28065</name>
</gene>
<dbReference type="SUPFAM" id="SSF46689">
    <property type="entry name" value="Homeodomain-like"/>
    <property type="match status" value="1"/>
</dbReference>
<dbReference type="AlphaFoldDB" id="A0AB39MCU3"/>
<accession>A0AB39MCU3</accession>
<keyword evidence="2 4" id="KW-0238">DNA-binding</keyword>
<evidence type="ECO:0000313" key="6">
    <source>
        <dbReference type="EMBL" id="XDQ03772.1"/>
    </source>
</evidence>
<dbReference type="RefSeq" id="WP_369189565.1">
    <property type="nucleotide sequence ID" value="NZ_CP163431.1"/>
</dbReference>
<dbReference type="Gene3D" id="1.10.10.60">
    <property type="entry name" value="Homeodomain-like"/>
    <property type="match status" value="1"/>
</dbReference>
<evidence type="ECO:0000256" key="1">
    <source>
        <dbReference type="ARBA" id="ARBA00023015"/>
    </source>
</evidence>
<sequence>MGISAEDQPPSVRSRARQAVKAQVAEVGLELFLTDGFEQTTTDQIAKAAGMSRATFFRYFPTKEDVVLTLVEDLAEQTRDALINRPQDEPVWTALRHALEPPAREHAKNLDAALQTARVIVESPSIRARLQERNRRWRNLLLPEVTRRITPATPSRPDPAASALIASALSCLDAAIEAWVREEGRIPLPTLLDEAMNAVHPLTTNVGQSRDVRP</sequence>
<protein>
    <submittedName>
        <fullName evidence="6">TetR family transcriptional regulator</fullName>
    </submittedName>
</protein>
<dbReference type="InterPro" id="IPR041347">
    <property type="entry name" value="MftR_C"/>
</dbReference>
<dbReference type="Pfam" id="PF00440">
    <property type="entry name" value="TetR_N"/>
    <property type="match status" value="1"/>
</dbReference>
<feature type="DNA-binding region" description="H-T-H motif" evidence="4">
    <location>
        <begin position="41"/>
        <end position="60"/>
    </location>
</feature>
<evidence type="ECO:0000256" key="4">
    <source>
        <dbReference type="PROSITE-ProRule" id="PRU00335"/>
    </source>
</evidence>
<feature type="domain" description="HTH tetR-type" evidence="5">
    <location>
        <begin position="18"/>
        <end position="78"/>
    </location>
</feature>
<dbReference type="GO" id="GO:0003700">
    <property type="term" value="F:DNA-binding transcription factor activity"/>
    <property type="evidence" value="ECO:0007669"/>
    <property type="project" value="TreeGrafter"/>
</dbReference>
<dbReference type="PROSITE" id="PS50977">
    <property type="entry name" value="HTH_TETR_2"/>
    <property type="match status" value="1"/>
</dbReference>
<dbReference type="InterPro" id="IPR001647">
    <property type="entry name" value="HTH_TetR"/>
</dbReference>
<organism evidence="6">
    <name type="scientific">Streptomyces sp. R08</name>
    <dbReference type="NCBI Taxonomy" id="3238624"/>
    <lineage>
        <taxon>Bacteria</taxon>
        <taxon>Bacillati</taxon>
        <taxon>Actinomycetota</taxon>
        <taxon>Actinomycetes</taxon>
        <taxon>Kitasatosporales</taxon>
        <taxon>Streptomycetaceae</taxon>
        <taxon>Streptomyces</taxon>
    </lineage>
</organism>
<keyword evidence="3" id="KW-0804">Transcription</keyword>
<reference evidence="6" key="1">
    <citation type="submission" date="2024-07" db="EMBL/GenBank/DDBJ databases">
        <authorList>
            <person name="Yu S.T."/>
        </authorList>
    </citation>
    <scope>NUCLEOTIDE SEQUENCE</scope>
    <source>
        <strain evidence="6">R08</strain>
    </source>
</reference>
<evidence type="ECO:0000256" key="2">
    <source>
        <dbReference type="ARBA" id="ARBA00023125"/>
    </source>
</evidence>
<dbReference type="PANTHER" id="PTHR30055:SF238">
    <property type="entry name" value="MYCOFACTOCIN BIOSYNTHESIS TRANSCRIPTIONAL REGULATOR MFTR-RELATED"/>
    <property type="match status" value="1"/>
</dbReference>
<dbReference type="PRINTS" id="PR00455">
    <property type="entry name" value="HTHTETR"/>
</dbReference>